<feature type="compositionally biased region" description="Basic and acidic residues" evidence="1">
    <location>
        <begin position="1"/>
        <end position="27"/>
    </location>
</feature>
<feature type="compositionally biased region" description="Polar residues" evidence="1">
    <location>
        <begin position="1159"/>
        <end position="1177"/>
    </location>
</feature>
<keyword evidence="3" id="KW-1185">Reference proteome</keyword>
<feature type="compositionally biased region" description="Basic residues" evidence="1">
    <location>
        <begin position="143"/>
        <end position="152"/>
    </location>
</feature>
<dbReference type="eggNOG" id="ENOG502SB2K">
    <property type="taxonomic scope" value="Eukaryota"/>
</dbReference>
<evidence type="ECO:0000313" key="2">
    <source>
        <dbReference type="EMBL" id="KDR18452.1"/>
    </source>
</evidence>
<feature type="compositionally biased region" description="Polar residues" evidence="1">
    <location>
        <begin position="1426"/>
        <end position="1446"/>
    </location>
</feature>
<dbReference type="Proteomes" id="UP000027135">
    <property type="component" value="Unassembled WGS sequence"/>
</dbReference>
<feature type="region of interest" description="Disordered" evidence="1">
    <location>
        <begin position="974"/>
        <end position="1309"/>
    </location>
</feature>
<feature type="compositionally biased region" description="Basic and acidic residues" evidence="1">
    <location>
        <begin position="1547"/>
        <end position="1557"/>
    </location>
</feature>
<proteinExistence type="predicted"/>
<feature type="compositionally biased region" description="Basic and acidic residues" evidence="1">
    <location>
        <begin position="1509"/>
        <end position="1519"/>
    </location>
</feature>
<dbReference type="OrthoDB" id="6512771at2759"/>
<name>A0A067R7K0_ZOONE</name>
<dbReference type="FunCoup" id="A0A067R7K0">
    <property type="interactions" value="6"/>
</dbReference>
<gene>
    <name evidence="2" type="ORF">L798_07455</name>
</gene>
<feature type="region of interest" description="Disordered" evidence="1">
    <location>
        <begin position="1"/>
        <end position="53"/>
    </location>
</feature>
<feature type="region of interest" description="Disordered" evidence="1">
    <location>
        <begin position="277"/>
        <end position="296"/>
    </location>
</feature>
<feature type="compositionally biased region" description="Low complexity" evidence="1">
    <location>
        <begin position="1613"/>
        <end position="1624"/>
    </location>
</feature>
<feature type="compositionally biased region" description="Polar residues" evidence="1">
    <location>
        <begin position="363"/>
        <end position="384"/>
    </location>
</feature>
<feature type="compositionally biased region" description="Basic and acidic residues" evidence="1">
    <location>
        <begin position="319"/>
        <end position="329"/>
    </location>
</feature>
<protein>
    <submittedName>
        <fullName evidence="2">Uncharacterized protein</fullName>
    </submittedName>
</protein>
<feature type="compositionally biased region" description="Polar residues" evidence="1">
    <location>
        <begin position="1238"/>
        <end position="1254"/>
    </location>
</feature>
<feature type="compositionally biased region" description="Basic and acidic residues" evidence="1">
    <location>
        <begin position="1097"/>
        <end position="1120"/>
    </location>
</feature>
<feature type="compositionally biased region" description="Polar residues" evidence="1">
    <location>
        <begin position="309"/>
        <end position="318"/>
    </location>
</feature>
<feature type="compositionally biased region" description="Basic and acidic residues" evidence="1">
    <location>
        <begin position="1460"/>
        <end position="1482"/>
    </location>
</feature>
<feature type="compositionally biased region" description="Polar residues" evidence="1">
    <location>
        <begin position="1373"/>
        <end position="1392"/>
    </location>
</feature>
<feature type="compositionally biased region" description="Basic and acidic residues" evidence="1">
    <location>
        <begin position="1007"/>
        <end position="1045"/>
    </location>
</feature>
<feature type="compositionally biased region" description="Polar residues" evidence="1">
    <location>
        <begin position="1586"/>
        <end position="1610"/>
    </location>
</feature>
<reference evidence="2 3" key="1">
    <citation type="journal article" date="2014" name="Nat. Commun.">
        <title>Molecular traces of alternative social organization in a termite genome.</title>
        <authorList>
            <person name="Terrapon N."/>
            <person name="Li C."/>
            <person name="Robertson H.M."/>
            <person name="Ji L."/>
            <person name="Meng X."/>
            <person name="Booth W."/>
            <person name="Chen Z."/>
            <person name="Childers C.P."/>
            <person name="Glastad K.M."/>
            <person name="Gokhale K."/>
            <person name="Gowin J."/>
            <person name="Gronenberg W."/>
            <person name="Hermansen R.A."/>
            <person name="Hu H."/>
            <person name="Hunt B.G."/>
            <person name="Huylmans A.K."/>
            <person name="Khalil S.M."/>
            <person name="Mitchell R.D."/>
            <person name="Munoz-Torres M.C."/>
            <person name="Mustard J.A."/>
            <person name="Pan H."/>
            <person name="Reese J.T."/>
            <person name="Scharf M.E."/>
            <person name="Sun F."/>
            <person name="Vogel H."/>
            <person name="Xiao J."/>
            <person name="Yang W."/>
            <person name="Yang Z."/>
            <person name="Yang Z."/>
            <person name="Zhou J."/>
            <person name="Zhu J."/>
            <person name="Brent C.S."/>
            <person name="Elsik C.G."/>
            <person name="Goodisman M.A."/>
            <person name="Liberles D.A."/>
            <person name="Roe R.M."/>
            <person name="Vargo E.L."/>
            <person name="Vilcinskas A."/>
            <person name="Wang J."/>
            <person name="Bornberg-Bauer E."/>
            <person name="Korb J."/>
            <person name="Zhang G."/>
            <person name="Liebig J."/>
        </authorList>
    </citation>
    <scope>NUCLEOTIDE SEQUENCE [LARGE SCALE GENOMIC DNA]</scope>
    <source>
        <tissue evidence="2">Whole organism</tissue>
    </source>
</reference>
<feature type="region of interest" description="Disordered" evidence="1">
    <location>
        <begin position="348"/>
        <end position="384"/>
    </location>
</feature>
<feature type="compositionally biased region" description="Basic and acidic residues" evidence="1">
    <location>
        <begin position="603"/>
        <end position="616"/>
    </location>
</feature>
<feature type="compositionally biased region" description="Basic residues" evidence="1">
    <location>
        <begin position="113"/>
        <end position="125"/>
    </location>
</feature>
<feature type="region of interest" description="Disordered" evidence="1">
    <location>
        <begin position="401"/>
        <end position="421"/>
    </location>
</feature>
<feature type="compositionally biased region" description="Low complexity" evidence="1">
    <location>
        <begin position="1335"/>
        <end position="1349"/>
    </location>
</feature>
<evidence type="ECO:0000256" key="1">
    <source>
        <dbReference type="SAM" id="MobiDB-lite"/>
    </source>
</evidence>
<feature type="region of interest" description="Disordered" evidence="1">
    <location>
        <begin position="600"/>
        <end position="667"/>
    </location>
</feature>
<feature type="compositionally biased region" description="Basic and acidic residues" evidence="1">
    <location>
        <begin position="635"/>
        <end position="648"/>
    </location>
</feature>
<feature type="region of interest" description="Disordered" evidence="1">
    <location>
        <begin position="84"/>
        <end position="258"/>
    </location>
</feature>
<feature type="compositionally biased region" description="Basic and acidic residues" evidence="1">
    <location>
        <begin position="159"/>
        <end position="172"/>
    </location>
</feature>
<feature type="compositionally biased region" description="Basic and acidic residues" evidence="1">
    <location>
        <begin position="1204"/>
        <end position="1213"/>
    </location>
</feature>
<feature type="compositionally biased region" description="Basic and acidic residues" evidence="1">
    <location>
        <begin position="727"/>
        <end position="742"/>
    </location>
</feature>
<feature type="compositionally biased region" description="Basic and acidic residues" evidence="1">
    <location>
        <begin position="1142"/>
        <end position="1155"/>
    </location>
</feature>
<feature type="region of interest" description="Disordered" evidence="1">
    <location>
        <begin position="722"/>
        <end position="765"/>
    </location>
</feature>
<feature type="compositionally biased region" description="Polar residues" evidence="1">
    <location>
        <begin position="617"/>
        <end position="634"/>
    </location>
</feature>
<feature type="compositionally biased region" description="Basic and acidic residues" evidence="1">
    <location>
        <begin position="752"/>
        <end position="765"/>
    </location>
</feature>
<feature type="region of interest" description="Disordered" evidence="1">
    <location>
        <begin position="1324"/>
        <end position="1446"/>
    </location>
</feature>
<feature type="compositionally biased region" description="Basic and acidic residues" evidence="1">
    <location>
        <begin position="1263"/>
        <end position="1292"/>
    </location>
</feature>
<evidence type="ECO:0000313" key="3">
    <source>
        <dbReference type="Proteomes" id="UP000027135"/>
    </source>
</evidence>
<feature type="compositionally biased region" description="Polar residues" evidence="1">
    <location>
        <begin position="438"/>
        <end position="455"/>
    </location>
</feature>
<dbReference type="OMA" id="TMDISMR"/>
<feature type="region of interest" description="Disordered" evidence="1">
    <location>
        <begin position="438"/>
        <end position="464"/>
    </location>
</feature>
<organism evidence="2 3">
    <name type="scientific">Zootermopsis nevadensis</name>
    <name type="common">Dampwood termite</name>
    <dbReference type="NCBI Taxonomy" id="136037"/>
    <lineage>
        <taxon>Eukaryota</taxon>
        <taxon>Metazoa</taxon>
        <taxon>Ecdysozoa</taxon>
        <taxon>Arthropoda</taxon>
        <taxon>Hexapoda</taxon>
        <taxon>Insecta</taxon>
        <taxon>Pterygota</taxon>
        <taxon>Neoptera</taxon>
        <taxon>Polyneoptera</taxon>
        <taxon>Dictyoptera</taxon>
        <taxon>Blattodea</taxon>
        <taxon>Blattoidea</taxon>
        <taxon>Termitoidae</taxon>
        <taxon>Termopsidae</taxon>
        <taxon>Zootermopsis</taxon>
    </lineage>
</organism>
<feature type="compositionally biased region" description="Low complexity" evidence="1">
    <location>
        <begin position="1296"/>
        <end position="1306"/>
    </location>
</feature>
<accession>A0A067R7K0</accession>
<feature type="region of interest" description="Disordered" evidence="1">
    <location>
        <begin position="303"/>
        <end position="334"/>
    </location>
</feature>
<dbReference type="InParanoid" id="A0A067R7K0"/>
<sequence>MPDVSRSDSQRSDSSRPRVSFNRDVHVKRISNPGAPRVIGALTGDGEGHLVPLAVRRERPTRLSRRELAKEAKRVLAQADSVVCSSQSLLDETQKESKNTVNSNRKFSTLPPLRRKGKKSYHTKSNHSLGEESPTSSLDRNSIKHKKSNKRSHNTDAQSLDKESPLSSLDRKSTKRSGGRNIVASVFSSLDRSVPKKNKHALADQQTSHFKNSRNNSSSLNDLDHSSISPERTKKQKIGLKRSVSDASTRKSAKNSFKDKQSGVFLSLDRLTRRNKNKNKSLVIHSDYSDRSPARPRKIILKKSHSDSESTSQTAVQEQNHHLHGEGQKKKQLSPIIEILPREDYFHEKNSTQPLQDPDKTYTSDSEGTMLHSSQLPTQKPTLTRGQTVDAMVKRLSQDFNRTRGPPRVVNSAPGLITPEYRQHNNNLPFSYTKPTAHQYGSSTPTMEPTRNSPLSGGPAAEARAPTGVDGQVIYAEVVVSGGSNGGAVSKQTVHTKVLPLTQSQPEEAIHPKVHAQQVETTKAYPSEAHSKESLHPFHQQHKVTVKVTDQGSDEDEGLGLSMEHNGYRQNLKDYINEGDNYGRKGVMDSYGGGNSYISKGNFVERRTRNGEEERSSLQNSSRQEIITNYSGNNARKEYTVHESRYENENYTTDSSARGRADGMDSRRRDFITSESYSGGMYNDGFHCHRNGEGKDDVRQNLLGDFSQKENYKSEFHSDARIIPPDEIDRHGHYGRDRRELLPHSTDSNDLSSRRDRLESRIESQRKDRFTSNKYSDIGAYKGGLLDARNEINQKFATDITYSNRRDFLNSQLDYDRNPIMQEEIRHESDKNYGLKCNRYFEPSITATEVDSHGKKDLFADSGIEVDYRTKDSSTNNRKYNKPPIHDTEVSVNNYHTQNVTRVKLRNHTSDDDIEMDENIPHHNSPNHYSDINEHHKTKTNNTFTSTRLVQEQKHNEAIPSSTVLIRHWVPSNKEDFSNSRDKHTHVLKTKPEITQQPLLSDDEYEEYKKSKRDEYRKDPAEEYKKNDDKAKGNYENEHKNGDKKVTKKKQSSTMDKMRQLFTRSEKSTKKNKRKVEKVKVTEEEQDEEDILTSRYTEYRGSDIDLHQESPRTPHREKNYLRYSNMELERQETPRSAHKTWKPSEPRSPKDRGYMDQDTAYQSSYRGRNHHTMASNTDLDEGTPRPSYQERNRGGQPAGVEEEKEPKAEEFHRPVRQRLATPSPSPSPPRVNSKPSSATLTRINNMRNREQNSNGSGGGWFKSLDRLTKRGKNKAKEHDKNMDITTEDENKTIKQNNNNNSSNNKNLRFFGDTDQESVVSILHQPNHQTLRRYKSNNNSTNGTSISSNNRLQVPPRNLRAGGLRHHRSAGDVATSSAESTTEGDSSQQSQRSVVYLHAATVGDIPGPPRSQRSGVARRAQSREELSSTAGSSHQLQPQSRTVSRSISVLAPWKPRHYKEGLEVRYDNDNSDNKTLGRNDSGKPPKVPVSQNSSGNLTINRSSGMNRYKSNGDRGKENHTTLKKQRVNKATSIESLSRKSGTNQGQYIRDRTPTEKKYSALNQSTSVESLNQKQNRNRSVNSKKHSALNSSAVELNSSKSYRTVTTKGNEGNSKKSSAKVSRSASMPKDSRLTAGWFKLRNKKQGM</sequence>
<feature type="compositionally biased region" description="Polar residues" evidence="1">
    <location>
        <begin position="1559"/>
        <end position="1579"/>
    </location>
</feature>
<feature type="compositionally biased region" description="Low complexity" evidence="1">
    <location>
        <begin position="213"/>
        <end position="229"/>
    </location>
</feature>
<feature type="compositionally biased region" description="Basic and acidic residues" evidence="1">
    <location>
        <begin position="1056"/>
        <end position="1069"/>
    </location>
</feature>
<feature type="compositionally biased region" description="Polar residues" evidence="1">
    <location>
        <begin position="1527"/>
        <end position="1545"/>
    </location>
</feature>
<feature type="compositionally biased region" description="Basic and acidic residues" evidence="1">
    <location>
        <begin position="657"/>
        <end position="667"/>
    </location>
</feature>
<feature type="region of interest" description="Disordered" evidence="1">
    <location>
        <begin position="1460"/>
        <end position="1645"/>
    </location>
</feature>
<feature type="compositionally biased region" description="Polar residues" evidence="1">
    <location>
        <begin position="1488"/>
        <end position="1508"/>
    </location>
</feature>
<dbReference type="EMBL" id="KK852686">
    <property type="protein sequence ID" value="KDR18452.1"/>
    <property type="molecule type" value="Genomic_DNA"/>
</dbReference>